<evidence type="ECO:0000313" key="2">
    <source>
        <dbReference type="Proteomes" id="UP000032142"/>
    </source>
</evidence>
<dbReference type="Proteomes" id="UP000032142">
    <property type="component" value="Unassembled WGS sequence"/>
</dbReference>
<name>A0A0B0MRW8_GOSAR</name>
<gene>
    <name evidence="1" type="ORF">F383_29881</name>
</gene>
<reference evidence="2" key="1">
    <citation type="submission" date="2014-09" db="EMBL/GenBank/DDBJ databases">
        <authorList>
            <person name="Mudge J."/>
            <person name="Ramaraj T."/>
            <person name="Lindquist I.E."/>
            <person name="Bharti A.K."/>
            <person name="Sundararajan A."/>
            <person name="Cameron C.T."/>
            <person name="Woodward J.E."/>
            <person name="May G.D."/>
            <person name="Brubaker C."/>
            <person name="Broadhvest J."/>
            <person name="Wilkins T.A."/>
        </authorList>
    </citation>
    <scope>NUCLEOTIDE SEQUENCE</scope>
    <source>
        <strain evidence="2">cv. AKA8401</strain>
    </source>
</reference>
<sequence>MGLKPFSPKSSHRYEIHLA</sequence>
<protein>
    <submittedName>
        <fullName evidence="1">Uncharacterized protein</fullName>
    </submittedName>
</protein>
<organism evidence="1 2">
    <name type="scientific">Gossypium arboreum</name>
    <name type="common">Tree cotton</name>
    <name type="synonym">Gossypium nanking</name>
    <dbReference type="NCBI Taxonomy" id="29729"/>
    <lineage>
        <taxon>Eukaryota</taxon>
        <taxon>Viridiplantae</taxon>
        <taxon>Streptophyta</taxon>
        <taxon>Embryophyta</taxon>
        <taxon>Tracheophyta</taxon>
        <taxon>Spermatophyta</taxon>
        <taxon>Magnoliopsida</taxon>
        <taxon>eudicotyledons</taxon>
        <taxon>Gunneridae</taxon>
        <taxon>Pentapetalae</taxon>
        <taxon>rosids</taxon>
        <taxon>malvids</taxon>
        <taxon>Malvales</taxon>
        <taxon>Malvaceae</taxon>
        <taxon>Malvoideae</taxon>
        <taxon>Gossypium</taxon>
    </lineage>
</organism>
<comment type="caution">
    <text evidence="1">The sequence shown here is derived from an EMBL/GenBank/DDBJ whole genome shotgun (WGS) entry which is preliminary data.</text>
</comment>
<dbReference type="EMBL" id="JRRC01418843">
    <property type="protein sequence ID" value="KHG04818.1"/>
    <property type="molecule type" value="Genomic_DNA"/>
</dbReference>
<accession>A0A0B0MRW8</accession>
<dbReference type="AlphaFoldDB" id="A0A0B0MRW8"/>
<proteinExistence type="predicted"/>
<keyword evidence="2" id="KW-1185">Reference proteome</keyword>
<evidence type="ECO:0000313" key="1">
    <source>
        <dbReference type="EMBL" id="KHG04818.1"/>
    </source>
</evidence>